<protein>
    <submittedName>
        <fullName evidence="1">Uncharacterized protein</fullName>
    </submittedName>
</protein>
<evidence type="ECO:0000313" key="1">
    <source>
        <dbReference type="EMBL" id="GGC21577.1"/>
    </source>
</evidence>
<evidence type="ECO:0000313" key="2">
    <source>
        <dbReference type="Proteomes" id="UP000645462"/>
    </source>
</evidence>
<dbReference type="Proteomes" id="UP000645462">
    <property type="component" value="Unassembled WGS sequence"/>
</dbReference>
<gene>
    <name evidence="1" type="ORF">GCM10011363_42810</name>
</gene>
<dbReference type="RefSeq" id="WP_188484141.1">
    <property type="nucleotide sequence ID" value="NZ_BMFC01000020.1"/>
</dbReference>
<sequence length="153" mass="17629">MIDEEKRLQVIFSLISLAHEMRNAGFPKTSYSKILRETIYFVWEIRDVSKHSNLRKRSKAAEGLQASALDYDHAVPMRIVIETLLCAWPDKQEVEKVLRCFVHGVLITKEEHELLREKGLSSKMPNDWDGKDWTARYLKVGIELSALQGGEMA</sequence>
<reference evidence="2" key="1">
    <citation type="journal article" date="2019" name="Int. J. Syst. Evol. Microbiol.">
        <title>The Global Catalogue of Microorganisms (GCM) 10K type strain sequencing project: providing services to taxonomists for standard genome sequencing and annotation.</title>
        <authorList>
            <consortium name="The Broad Institute Genomics Platform"/>
            <consortium name="The Broad Institute Genome Sequencing Center for Infectious Disease"/>
            <person name="Wu L."/>
            <person name="Ma J."/>
        </authorList>
    </citation>
    <scope>NUCLEOTIDE SEQUENCE [LARGE SCALE GENOMIC DNA]</scope>
    <source>
        <strain evidence="2">CGMCC 1.12478</strain>
    </source>
</reference>
<comment type="caution">
    <text evidence="1">The sequence shown here is derived from an EMBL/GenBank/DDBJ whole genome shotgun (WGS) entry which is preliminary data.</text>
</comment>
<keyword evidence="2" id="KW-1185">Reference proteome</keyword>
<proteinExistence type="predicted"/>
<accession>A0ABQ1L9L3</accession>
<dbReference type="EMBL" id="BMFC01000020">
    <property type="protein sequence ID" value="GGC21577.1"/>
    <property type="molecule type" value="Genomic_DNA"/>
</dbReference>
<name>A0ABQ1L9L3_9RHOB</name>
<organism evidence="1 2">
    <name type="scientific">Marivita lacus</name>
    <dbReference type="NCBI Taxonomy" id="1323742"/>
    <lineage>
        <taxon>Bacteria</taxon>
        <taxon>Pseudomonadati</taxon>
        <taxon>Pseudomonadota</taxon>
        <taxon>Alphaproteobacteria</taxon>
        <taxon>Rhodobacterales</taxon>
        <taxon>Roseobacteraceae</taxon>
        <taxon>Marivita</taxon>
    </lineage>
</organism>